<dbReference type="InterPro" id="IPR001841">
    <property type="entry name" value="Znf_RING"/>
</dbReference>
<evidence type="ECO:0000259" key="1">
    <source>
        <dbReference type="PROSITE" id="PS50089"/>
    </source>
</evidence>
<name>A0A919EE49_9ACTN</name>
<dbReference type="InterPro" id="IPR013083">
    <property type="entry name" value="Znf_RING/FYVE/PHD"/>
</dbReference>
<dbReference type="PROSITE" id="PS50089">
    <property type="entry name" value="ZF_RING_2"/>
    <property type="match status" value="1"/>
</dbReference>
<protein>
    <recommendedName>
        <fullName evidence="1">RING-type domain-containing protein</fullName>
    </recommendedName>
</protein>
<dbReference type="EMBL" id="BNBD01000011">
    <property type="protein sequence ID" value="GHF61490.1"/>
    <property type="molecule type" value="Genomic_DNA"/>
</dbReference>
<evidence type="ECO:0000313" key="3">
    <source>
        <dbReference type="Proteomes" id="UP000638313"/>
    </source>
</evidence>
<sequence length="62" mass="6653">MSTCAVCCEDLEELAEEGIPYGDCPVCGHLVCENCEAGYDPTTGQFVCPDHASDRRAAHCTE</sequence>
<dbReference type="AlphaFoldDB" id="A0A919EE49"/>
<reference evidence="2" key="1">
    <citation type="journal article" date="2014" name="Int. J. Syst. Evol. Microbiol.">
        <title>Complete genome sequence of Corynebacterium casei LMG S-19264T (=DSM 44701T), isolated from a smear-ripened cheese.</title>
        <authorList>
            <consortium name="US DOE Joint Genome Institute (JGI-PGF)"/>
            <person name="Walter F."/>
            <person name="Albersmeier A."/>
            <person name="Kalinowski J."/>
            <person name="Ruckert C."/>
        </authorList>
    </citation>
    <scope>NUCLEOTIDE SEQUENCE</scope>
    <source>
        <strain evidence="2">JCM 4059</strain>
    </source>
</reference>
<comment type="caution">
    <text evidence="2">The sequence shown here is derived from an EMBL/GenBank/DDBJ whole genome shotgun (WGS) entry which is preliminary data.</text>
</comment>
<dbReference type="Gene3D" id="3.30.40.10">
    <property type="entry name" value="Zinc/RING finger domain, C3HC4 (zinc finger)"/>
    <property type="match status" value="1"/>
</dbReference>
<accession>A0A919EE49</accession>
<dbReference type="Proteomes" id="UP000638313">
    <property type="component" value="Unassembled WGS sequence"/>
</dbReference>
<reference evidence="2" key="2">
    <citation type="submission" date="2020-09" db="EMBL/GenBank/DDBJ databases">
        <authorList>
            <person name="Sun Q."/>
            <person name="Ohkuma M."/>
        </authorList>
    </citation>
    <scope>NUCLEOTIDE SEQUENCE</scope>
    <source>
        <strain evidence="2">JCM 4059</strain>
    </source>
</reference>
<gene>
    <name evidence="2" type="ORF">GCM10010218_48790</name>
</gene>
<organism evidence="2 3">
    <name type="scientific">Streptomyces mashuensis</name>
    <dbReference type="NCBI Taxonomy" id="33904"/>
    <lineage>
        <taxon>Bacteria</taxon>
        <taxon>Bacillati</taxon>
        <taxon>Actinomycetota</taxon>
        <taxon>Actinomycetes</taxon>
        <taxon>Kitasatosporales</taxon>
        <taxon>Streptomycetaceae</taxon>
        <taxon>Streptomyces</taxon>
    </lineage>
</organism>
<feature type="domain" description="RING-type" evidence="1">
    <location>
        <begin position="4"/>
        <end position="51"/>
    </location>
</feature>
<evidence type="ECO:0000313" key="2">
    <source>
        <dbReference type="EMBL" id="GHF61490.1"/>
    </source>
</evidence>
<keyword evidence="3" id="KW-1185">Reference proteome</keyword>
<proteinExistence type="predicted"/>